<evidence type="ECO:0000256" key="8">
    <source>
        <dbReference type="SAM" id="Phobius"/>
    </source>
</evidence>
<evidence type="ECO:0000256" key="7">
    <source>
        <dbReference type="ARBA" id="ARBA00023136"/>
    </source>
</evidence>
<keyword evidence="5" id="KW-0029">Amino-acid transport</keyword>
<dbReference type="Pfam" id="PF00324">
    <property type="entry name" value="AA_permease"/>
    <property type="match status" value="1"/>
</dbReference>
<sequence>MRENAGKLVSMAHNENSAGAPAGTTIPAGQTPPQAHTQLKRGLTSAQVSMIGLSGALGTGLFLGSGSVISFAGPATVFAYMIAGLIALTVVWALAEMVSVHPVPGGHGTVAASYLGPLGGYVTRWNFAVTVLIAVGAEVTASATYLQFWFPQLPLWAGTVLCSLFIIGLNLFSVHLYGSSEYWFSMIKVVAIVVFILLGVALIVGAVPGVEAVGTSNLTEHGGFMPLGFGGVLAAICLAVFSFGGIENVSVGAAESEDPEINVPKAAHAMIWRLLIFYVFAILVVLMLQPWVETAASHGTINESPFVRALELTGVAGAAHIMNAVLIIAALSAANGCLYSSSRMIHSLAVDRQAPSWAAVTANNGSPRRALVIAMVGMVIAAVLAITSPAHAFMWLYGCATIGILTTWVMTMITHWEFRKKRAARGLPLAPRRLWAAKVVVPVVVASAVAIFIGLYWLLPVVWYAGVPYLAVLIGSFFIVRTVHPMHVRDLLEEELAR</sequence>
<keyword evidence="4 8" id="KW-0812">Transmembrane</keyword>
<name>D7BLZ5_ARCHD</name>
<feature type="transmembrane region" description="Helical" evidence="8">
    <location>
        <begin position="394"/>
        <end position="413"/>
    </location>
</feature>
<feature type="transmembrane region" description="Helical" evidence="8">
    <location>
        <begin position="312"/>
        <end position="334"/>
    </location>
</feature>
<evidence type="ECO:0000313" key="10">
    <source>
        <dbReference type="EMBL" id="ADH91944.1"/>
    </source>
</evidence>
<feature type="transmembrane region" description="Helical" evidence="8">
    <location>
        <begin position="77"/>
        <end position="95"/>
    </location>
</feature>
<dbReference type="AlphaFoldDB" id="D7BLZ5"/>
<feature type="domain" description="Amino acid permease/ SLC12A" evidence="9">
    <location>
        <begin position="48"/>
        <end position="467"/>
    </location>
</feature>
<dbReference type="PROSITE" id="PS00218">
    <property type="entry name" value="AMINO_ACID_PERMEASE_1"/>
    <property type="match status" value="1"/>
</dbReference>
<feature type="transmembrane region" description="Helical" evidence="8">
    <location>
        <begin position="127"/>
        <end position="150"/>
    </location>
</feature>
<keyword evidence="6 8" id="KW-1133">Transmembrane helix</keyword>
<dbReference type="PANTHER" id="PTHR43495">
    <property type="entry name" value="GABA PERMEASE"/>
    <property type="match status" value="1"/>
</dbReference>
<keyword evidence="11" id="KW-1185">Reference proteome</keyword>
<evidence type="ECO:0000256" key="4">
    <source>
        <dbReference type="ARBA" id="ARBA00022692"/>
    </source>
</evidence>
<comment type="similarity">
    <text evidence="2">Belongs to the amino acid-polyamine-organocation (APC) superfamily. Amino acid transporter (AAT) (TC 2.A.3.1) family.</text>
</comment>
<evidence type="ECO:0000256" key="6">
    <source>
        <dbReference type="ARBA" id="ARBA00022989"/>
    </source>
</evidence>
<dbReference type="KEGG" id="ahe:Arch_0181"/>
<dbReference type="InterPro" id="IPR004841">
    <property type="entry name" value="AA-permease/SLC12A_dom"/>
</dbReference>
<feature type="transmembrane region" description="Helical" evidence="8">
    <location>
        <begin position="227"/>
        <end position="249"/>
    </location>
</feature>
<evidence type="ECO:0000256" key="5">
    <source>
        <dbReference type="ARBA" id="ARBA00022970"/>
    </source>
</evidence>
<proteinExistence type="inferred from homology"/>
<organism evidence="10 11">
    <name type="scientific">Arcanobacterium haemolyticum (strain ATCC 9345 / DSM 20595 / CCM 5947 / CCUG 17215 / LMG 16163 / NBRC 15585 / NCTC 8452 / 11018)</name>
    <dbReference type="NCBI Taxonomy" id="644284"/>
    <lineage>
        <taxon>Bacteria</taxon>
        <taxon>Bacillati</taxon>
        <taxon>Actinomycetota</taxon>
        <taxon>Actinomycetes</taxon>
        <taxon>Actinomycetales</taxon>
        <taxon>Actinomycetaceae</taxon>
        <taxon>Arcanobacterium</taxon>
    </lineage>
</organism>
<evidence type="ECO:0000256" key="1">
    <source>
        <dbReference type="ARBA" id="ARBA00004141"/>
    </source>
</evidence>
<feature type="transmembrane region" description="Helical" evidence="8">
    <location>
        <begin position="434"/>
        <end position="455"/>
    </location>
</feature>
<dbReference type="Proteomes" id="UP000000376">
    <property type="component" value="Chromosome"/>
</dbReference>
<dbReference type="Gene3D" id="1.20.1740.10">
    <property type="entry name" value="Amino acid/polyamine transporter I"/>
    <property type="match status" value="1"/>
</dbReference>
<feature type="transmembrane region" description="Helical" evidence="8">
    <location>
        <begin position="189"/>
        <end position="207"/>
    </location>
</feature>
<dbReference type="InterPro" id="IPR004840">
    <property type="entry name" value="Amino_acid_permease_CS"/>
</dbReference>
<gene>
    <name evidence="10" type="ordered locus">Arch_0181</name>
</gene>
<dbReference type="GO" id="GO:0016020">
    <property type="term" value="C:membrane"/>
    <property type="evidence" value="ECO:0007669"/>
    <property type="project" value="UniProtKB-SubCell"/>
</dbReference>
<accession>D7BLZ5</accession>
<dbReference type="eggNOG" id="COG1113">
    <property type="taxonomic scope" value="Bacteria"/>
</dbReference>
<feature type="transmembrane region" description="Helical" evidence="8">
    <location>
        <begin position="48"/>
        <end position="71"/>
    </location>
</feature>
<dbReference type="GO" id="GO:0055085">
    <property type="term" value="P:transmembrane transport"/>
    <property type="evidence" value="ECO:0007669"/>
    <property type="project" value="InterPro"/>
</dbReference>
<evidence type="ECO:0000256" key="2">
    <source>
        <dbReference type="ARBA" id="ARBA00008583"/>
    </source>
</evidence>
<dbReference type="GO" id="GO:0006865">
    <property type="term" value="P:amino acid transport"/>
    <property type="evidence" value="ECO:0007669"/>
    <property type="project" value="UniProtKB-KW"/>
</dbReference>
<feature type="transmembrane region" description="Helical" evidence="8">
    <location>
        <begin position="370"/>
        <end position="388"/>
    </location>
</feature>
<evidence type="ECO:0000256" key="3">
    <source>
        <dbReference type="ARBA" id="ARBA00022448"/>
    </source>
</evidence>
<evidence type="ECO:0000259" key="9">
    <source>
        <dbReference type="Pfam" id="PF00324"/>
    </source>
</evidence>
<dbReference type="FunFam" id="1.20.1740.10:FF:000001">
    <property type="entry name" value="Amino acid permease"/>
    <property type="match status" value="1"/>
</dbReference>
<feature type="transmembrane region" description="Helical" evidence="8">
    <location>
        <begin position="461"/>
        <end position="480"/>
    </location>
</feature>
<comment type="subcellular location">
    <subcellularLocation>
        <location evidence="1">Membrane</location>
        <topology evidence="1">Multi-pass membrane protein</topology>
    </subcellularLocation>
</comment>
<dbReference type="EMBL" id="CP002045">
    <property type="protein sequence ID" value="ADH91944.1"/>
    <property type="molecule type" value="Genomic_DNA"/>
</dbReference>
<keyword evidence="3" id="KW-0813">Transport</keyword>
<dbReference type="PIRSF" id="PIRSF006060">
    <property type="entry name" value="AA_transporter"/>
    <property type="match status" value="1"/>
</dbReference>
<dbReference type="PANTHER" id="PTHR43495:SF5">
    <property type="entry name" value="GAMMA-AMINOBUTYRIC ACID PERMEASE"/>
    <property type="match status" value="1"/>
</dbReference>
<protein>
    <submittedName>
        <fullName evidence="10">Amino acid permease-associated region</fullName>
    </submittedName>
</protein>
<reference evidence="10 11" key="1">
    <citation type="journal article" date="2010" name="Stand. Genomic Sci.">
        <title>Complete genome sequence of Arcanobacterium haemolyticum type strain (11018).</title>
        <authorList>
            <person name="Yasawong M."/>
            <person name="Teshima H."/>
            <person name="Lapidus A."/>
            <person name="Nolan M."/>
            <person name="Lucas S."/>
            <person name="Glavina Del Rio T."/>
            <person name="Tice H."/>
            <person name="Cheng J."/>
            <person name="Bruce D."/>
            <person name="Detter C."/>
            <person name="Tapia R."/>
            <person name="Han C."/>
            <person name="Goodwin L."/>
            <person name="Pitluck S."/>
            <person name="Liolios K."/>
            <person name="Ivanova N."/>
            <person name="Mavromatis K."/>
            <person name="Mikhailova N."/>
            <person name="Pati A."/>
            <person name="Chen A."/>
            <person name="Palaniappan K."/>
            <person name="Land M."/>
            <person name="Hauser L."/>
            <person name="Chang Y."/>
            <person name="Jeffries C."/>
            <person name="Rohde M."/>
            <person name="Sikorski J."/>
            <person name="Pukall R."/>
            <person name="Goker M."/>
            <person name="Woyke T."/>
            <person name="Bristow J."/>
            <person name="Eisen J."/>
            <person name="Markowitz V."/>
            <person name="Hugenholtz P."/>
            <person name="Kyrpides N."/>
            <person name="Klenk H."/>
        </authorList>
    </citation>
    <scope>NUCLEOTIDE SEQUENCE [LARGE SCALE GENOMIC DNA]</scope>
    <source>
        <strain evidence="11">ATCC 9345 / DSM 20595 / CCUG 17215 / LMG 16163 / NBRC 15585 / NCTC 8452 / 11018</strain>
    </source>
</reference>
<evidence type="ECO:0000313" key="11">
    <source>
        <dbReference type="Proteomes" id="UP000000376"/>
    </source>
</evidence>
<feature type="transmembrane region" description="Helical" evidence="8">
    <location>
        <begin position="270"/>
        <end position="292"/>
    </location>
</feature>
<feature type="transmembrane region" description="Helical" evidence="8">
    <location>
        <begin position="156"/>
        <end position="177"/>
    </location>
</feature>
<keyword evidence="7 8" id="KW-0472">Membrane</keyword>
<dbReference type="HOGENOM" id="CLU_007946_9_3_11"/>